<evidence type="ECO:0000313" key="2">
    <source>
        <dbReference type="EMBL" id="EAU43242.1"/>
    </source>
</evidence>
<evidence type="ECO:0008006" key="4">
    <source>
        <dbReference type="Google" id="ProtNLM"/>
    </source>
</evidence>
<accession>Q0G522</accession>
<gene>
    <name evidence="2" type="ORF">FP2506_10371</name>
</gene>
<dbReference type="Proteomes" id="UP000004310">
    <property type="component" value="Unassembled WGS sequence"/>
</dbReference>
<keyword evidence="1" id="KW-0732">Signal</keyword>
<proteinExistence type="predicted"/>
<dbReference type="eggNOG" id="COG2128">
    <property type="taxonomic scope" value="Bacteria"/>
</dbReference>
<evidence type="ECO:0000313" key="3">
    <source>
        <dbReference type="Proteomes" id="UP000004310"/>
    </source>
</evidence>
<dbReference type="HOGENOM" id="CLU_037493_1_0_5"/>
<name>Q0G522_9HYPH</name>
<keyword evidence="3" id="KW-1185">Reference proteome</keyword>
<dbReference type="STRING" id="217511.GCA_001463845_00829"/>
<dbReference type="EMBL" id="AATP01000001">
    <property type="protein sequence ID" value="EAU43242.1"/>
    <property type="molecule type" value="Genomic_DNA"/>
</dbReference>
<reference evidence="2 3" key="1">
    <citation type="journal article" date="2010" name="J. Bacteriol.">
        <title>Genome sequence of Fulvimarina pelagi HTCC2506T, a Mn(II)-oxidizing alphaproteobacterium possessing an aerobic anoxygenic photosynthetic gene cluster and Xanthorhodopsin.</title>
        <authorList>
            <person name="Kang I."/>
            <person name="Oh H.M."/>
            <person name="Lim S.I."/>
            <person name="Ferriera S."/>
            <person name="Giovannoni S.J."/>
            <person name="Cho J.C."/>
        </authorList>
    </citation>
    <scope>NUCLEOTIDE SEQUENCE [LARGE SCALE GENOMIC DNA]</scope>
    <source>
        <strain evidence="2 3">HTCC2506</strain>
    </source>
</reference>
<dbReference type="AlphaFoldDB" id="Q0G522"/>
<sequence length="333" mass="37268">MFRHVPFFLMCLLATMLCAPAGLAQEASSVRVEQFQREGWTTDFSRSEIDLSEVRDGGPPKDGIPSIDEPRFIPVSQETDLEASEPVIPVTIGSETRAYPVRILMFHEIVNDRIADVPVAVTYCPLCNSAIVFDRRLDQRVLEFGTTGKLRRSDLVMYDRQTETWWQQFTGRALVGDLAGRTLAMIPTGLVAWQGFKERNPDAQVLRPPETMLRDYGRNPYTRYDSAPRPFLYDGDMPDGIGAMERVVLVRNEAGEPMAAIPMNELREAVSLERAGYRLDWSAGQASALDAERIAEGRDVGNVQVLDASGQPALHEVTFAFVAHAFYPELKIE</sequence>
<dbReference type="InterPro" id="IPR021516">
    <property type="entry name" value="DUF3179"/>
</dbReference>
<feature type="chain" id="PRO_5004172222" description="DUF3179 domain-containing protein" evidence="1">
    <location>
        <begin position="25"/>
        <end position="333"/>
    </location>
</feature>
<comment type="caution">
    <text evidence="2">The sequence shown here is derived from an EMBL/GenBank/DDBJ whole genome shotgun (WGS) entry which is preliminary data.</text>
</comment>
<feature type="signal peptide" evidence="1">
    <location>
        <begin position="1"/>
        <end position="24"/>
    </location>
</feature>
<evidence type="ECO:0000256" key="1">
    <source>
        <dbReference type="SAM" id="SignalP"/>
    </source>
</evidence>
<protein>
    <recommendedName>
        <fullName evidence="4">DUF3179 domain-containing protein</fullName>
    </recommendedName>
</protein>
<organism evidence="2 3">
    <name type="scientific">Fulvimarina pelagi HTCC2506</name>
    <dbReference type="NCBI Taxonomy" id="314231"/>
    <lineage>
        <taxon>Bacteria</taxon>
        <taxon>Pseudomonadati</taxon>
        <taxon>Pseudomonadota</taxon>
        <taxon>Alphaproteobacteria</taxon>
        <taxon>Hyphomicrobiales</taxon>
        <taxon>Aurantimonadaceae</taxon>
        <taxon>Fulvimarina</taxon>
    </lineage>
</organism>
<dbReference type="RefSeq" id="WP_007067216.1">
    <property type="nucleotide sequence ID" value="NZ_DS022272.1"/>
</dbReference>
<dbReference type="Pfam" id="PF11376">
    <property type="entry name" value="DUF3179"/>
    <property type="match status" value="1"/>
</dbReference>